<evidence type="ECO:0000256" key="1">
    <source>
        <dbReference type="ARBA" id="ARBA00005964"/>
    </source>
</evidence>
<feature type="domain" description="Carboxylesterase type B" evidence="7">
    <location>
        <begin position="25"/>
        <end position="516"/>
    </location>
</feature>
<accession>A0A182SVL6</accession>
<keyword evidence="2" id="KW-0719">Serine esterase</keyword>
<reference evidence="9" key="1">
    <citation type="submission" date="2013-09" db="EMBL/GenBank/DDBJ databases">
        <title>The Genome Sequence of Anopheles maculatus species B.</title>
        <authorList>
            <consortium name="The Broad Institute Genomics Platform"/>
            <person name="Neafsey D.E."/>
            <person name="Besansky N."/>
            <person name="Howell P."/>
            <person name="Walton C."/>
            <person name="Young S.K."/>
            <person name="Zeng Q."/>
            <person name="Gargeya S."/>
            <person name="Fitzgerald M."/>
            <person name="Haas B."/>
            <person name="Abouelleil A."/>
            <person name="Allen A.W."/>
            <person name="Alvarado L."/>
            <person name="Arachchi H.M."/>
            <person name="Berlin A.M."/>
            <person name="Chapman S.B."/>
            <person name="Gainer-Dewar J."/>
            <person name="Goldberg J."/>
            <person name="Griggs A."/>
            <person name="Gujja S."/>
            <person name="Hansen M."/>
            <person name="Howarth C."/>
            <person name="Imamovic A."/>
            <person name="Ireland A."/>
            <person name="Larimer J."/>
            <person name="McCowan C."/>
            <person name="Murphy C."/>
            <person name="Pearson M."/>
            <person name="Poon T.W."/>
            <person name="Priest M."/>
            <person name="Roberts A."/>
            <person name="Saif S."/>
            <person name="Shea T."/>
            <person name="Sisk P."/>
            <person name="Sykes S."/>
            <person name="Wortman J."/>
            <person name="Nusbaum C."/>
            <person name="Birren B."/>
        </authorList>
    </citation>
    <scope>NUCLEOTIDE SEQUENCE [LARGE SCALE GENOMIC DNA]</scope>
    <source>
        <strain evidence="9">maculatus3</strain>
    </source>
</reference>
<evidence type="ECO:0000256" key="4">
    <source>
        <dbReference type="ARBA" id="ARBA00023157"/>
    </source>
</evidence>
<evidence type="ECO:0000256" key="3">
    <source>
        <dbReference type="ARBA" id="ARBA00022801"/>
    </source>
</evidence>
<dbReference type="FunFam" id="3.40.50.1820:FF:000155">
    <property type="entry name" value="Carboxylic ester hydrolase"/>
    <property type="match status" value="1"/>
</dbReference>
<dbReference type="InterPro" id="IPR019819">
    <property type="entry name" value="Carboxylesterase_B_CS"/>
</dbReference>
<organism evidence="8 9">
    <name type="scientific">Anopheles maculatus</name>
    <dbReference type="NCBI Taxonomy" id="74869"/>
    <lineage>
        <taxon>Eukaryota</taxon>
        <taxon>Metazoa</taxon>
        <taxon>Ecdysozoa</taxon>
        <taxon>Arthropoda</taxon>
        <taxon>Hexapoda</taxon>
        <taxon>Insecta</taxon>
        <taxon>Pterygota</taxon>
        <taxon>Neoptera</taxon>
        <taxon>Endopterygota</taxon>
        <taxon>Diptera</taxon>
        <taxon>Nematocera</taxon>
        <taxon>Culicoidea</taxon>
        <taxon>Culicidae</taxon>
        <taxon>Anophelinae</taxon>
        <taxon>Anopheles</taxon>
        <taxon>Anopheles maculatus group</taxon>
    </lineage>
</organism>
<evidence type="ECO:0000313" key="9">
    <source>
        <dbReference type="Proteomes" id="UP000075901"/>
    </source>
</evidence>
<proteinExistence type="inferred from homology"/>
<dbReference type="SUPFAM" id="SSF53474">
    <property type="entry name" value="alpha/beta-Hydrolases"/>
    <property type="match status" value="1"/>
</dbReference>
<dbReference type="EC" id="3.1.1.-" evidence="6"/>
<comment type="similarity">
    <text evidence="1 6">Belongs to the type-B carboxylesterase/lipase family.</text>
</comment>
<dbReference type="PROSITE" id="PS00941">
    <property type="entry name" value="CARBOXYLESTERASE_B_2"/>
    <property type="match status" value="1"/>
</dbReference>
<dbReference type="InterPro" id="IPR002018">
    <property type="entry name" value="CarbesteraseB"/>
</dbReference>
<dbReference type="PROSITE" id="PS00122">
    <property type="entry name" value="CARBOXYLESTERASE_B_1"/>
    <property type="match status" value="1"/>
</dbReference>
<feature type="chain" id="PRO_5007951119" description="Carboxylic ester hydrolase" evidence="6">
    <location>
        <begin position="22"/>
        <end position="578"/>
    </location>
</feature>
<keyword evidence="9" id="KW-1185">Reference proteome</keyword>
<keyword evidence="6" id="KW-0732">Signal</keyword>
<dbReference type="Pfam" id="PF00135">
    <property type="entry name" value="COesterase"/>
    <property type="match status" value="1"/>
</dbReference>
<dbReference type="GO" id="GO:0052689">
    <property type="term" value="F:carboxylic ester hydrolase activity"/>
    <property type="evidence" value="ECO:0007669"/>
    <property type="project" value="UniProtKB-KW"/>
</dbReference>
<dbReference type="PANTHER" id="PTHR11559">
    <property type="entry name" value="CARBOXYLESTERASE"/>
    <property type="match status" value="1"/>
</dbReference>
<keyword evidence="4" id="KW-1015">Disulfide bond</keyword>
<evidence type="ECO:0000313" key="8">
    <source>
        <dbReference type="EnsemblMetazoa" id="AMAM014330-PA"/>
    </source>
</evidence>
<evidence type="ECO:0000259" key="7">
    <source>
        <dbReference type="Pfam" id="PF00135"/>
    </source>
</evidence>
<keyword evidence="3 6" id="KW-0378">Hydrolase</keyword>
<evidence type="ECO:0000256" key="2">
    <source>
        <dbReference type="ARBA" id="ARBA00022487"/>
    </source>
</evidence>
<evidence type="ECO:0000256" key="6">
    <source>
        <dbReference type="RuleBase" id="RU361235"/>
    </source>
</evidence>
<keyword evidence="5" id="KW-0325">Glycoprotein</keyword>
<dbReference type="AlphaFoldDB" id="A0A182SVL6"/>
<dbReference type="InterPro" id="IPR019826">
    <property type="entry name" value="Carboxylesterase_B_AS"/>
</dbReference>
<name>A0A182SVL6_9DIPT</name>
<dbReference type="Gene3D" id="3.40.50.1820">
    <property type="entry name" value="alpha/beta hydrolase"/>
    <property type="match status" value="1"/>
</dbReference>
<dbReference type="EnsemblMetazoa" id="AMAM014330-RA">
    <property type="protein sequence ID" value="AMAM014330-PA"/>
    <property type="gene ID" value="AMAM014330"/>
</dbReference>
<dbReference type="VEuPathDB" id="VectorBase:AMAM014330"/>
<reference evidence="8" key="2">
    <citation type="submission" date="2020-05" db="UniProtKB">
        <authorList>
            <consortium name="EnsemblMetazoa"/>
        </authorList>
    </citation>
    <scope>IDENTIFICATION</scope>
    <source>
        <strain evidence="8">maculatus3</strain>
    </source>
</reference>
<feature type="signal peptide" evidence="6">
    <location>
        <begin position="1"/>
        <end position="21"/>
    </location>
</feature>
<dbReference type="InterPro" id="IPR029058">
    <property type="entry name" value="AB_hydrolase_fold"/>
</dbReference>
<protein>
    <recommendedName>
        <fullName evidence="6">Carboxylic ester hydrolase</fullName>
        <ecNumber evidence="6">3.1.1.-</ecNumber>
    </recommendedName>
</protein>
<sequence>MQLSISVFLASWLASCVIVCAQLKHPSVCTDDGCLQGASMTDTKNLKFEAFVGIPYAKPPVGKLRFKKPQPIEPWAELYSAVESKPPCLQKSFLLPNQPIVGDEDCLYLNVYRPKHSDSDTLPVMVWIHGGGYFFGSADPQLYGPERILATQKVILVTIQYRLGVFGFLSTGDAQATGNYGMLDQVMALKWVKCNIGFFGGDPRLVTLFGESAGGASVQLHMISPLSKGLFKRAIIMSGSALAVWSLPIEDPLALARRQAKLIGVSEADELTTAELVDVLQYLDAKVLTASMPHLRSWFEHPIVMYRPTVQGPSVPEEERFLPDDPRKLWAEGRYQDVPIMIGTVPNEGAVVSLAILHNDTIRKQFNDNLQQLLEPVLAVNASSTVLEQLKARYFPDAPDNSWINEGNEDQFTQMMSDALIKYPTIKTLLEYINSNGTGCRETTLYSFEFIGRHSFSSLYIQSNASHGVCHQDELPYLFRMIDLFPDFPPDSPETAMSDVWTEFLVNFAVYGTSQESTELCEKSIKMVKFANAKSSPEDAASSASPVSVSSGSGLSEELKRMHDFWDTVYGASYIAYH</sequence>
<dbReference type="InterPro" id="IPR050309">
    <property type="entry name" value="Type-B_Carboxylest/Lipase"/>
</dbReference>
<evidence type="ECO:0000256" key="5">
    <source>
        <dbReference type="ARBA" id="ARBA00023180"/>
    </source>
</evidence>
<dbReference type="Proteomes" id="UP000075901">
    <property type="component" value="Unassembled WGS sequence"/>
</dbReference>